<evidence type="ECO:0000256" key="1">
    <source>
        <dbReference type="SAM" id="Phobius"/>
    </source>
</evidence>
<dbReference type="InterPro" id="IPR019422">
    <property type="entry name" value="7TM_GPCR_serpentine_rcpt_Srh"/>
</dbReference>
<feature type="transmembrane region" description="Helical" evidence="1">
    <location>
        <begin position="70"/>
        <end position="88"/>
    </location>
</feature>
<dbReference type="WBParaSite" id="Csp11.Scaffold522.g2890.t1">
    <property type="protein sequence ID" value="Csp11.Scaffold522.g2890.t1"/>
    <property type="gene ID" value="Csp11.Scaffold522.g2890"/>
</dbReference>
<evidence type="ECO:0000313" key="3">
    <source>
        <dbReference type="WBParaSite" id="Csp11.Scaffold522.g2890.t1"/>
    </source>
</evidence>
<dbReference type="AlphaFoldDB" id="A0A1I7T6I8"/>
<dbReference type="eggNOG" id="ENOG502TGMT">
    <property type="taxonomic scope" value="Eukaryota"/>
</dbReference>
<name>A0A1I7T6I8_9PELO</name>
<protein>
    <submittedName>
        <fullName evidence="3">Serpentine receptor class gamma</fullName>
    </submittedName>
</protein>
<proteinExistence type="predicted"/>
<organism evidence="2 3">
    <name type="scientific">Caenorhabditis tropicalis</name>
    <dbReference type="NCBI Taxonomy" id="1561998"/>
    <lineage>
        <taxon>Eukaryota</taxon>
        <taxon>Metazoa</taxon>
        <taxon>Ecdysozoa</taxon>
        <taxon>Nematoda</taxon>
        <taxon>Chromadorea</taxon>
        <taxon>Rhabditida</taxon>
        <taxon>Rhabditina</taxon>
        <taxon>Rhabditomorpha</taxon>
        <taxon>Rhabditoidea</taxon>
        <taxon>Rhabditidae</taxon>
        <taxon>Peloderinae</taxon>
        <taxon>Caenorhabditis</taxon>
    </lineage>
</organism>
<dbReference type="Pfam" id="PF10318">
    <property type="entry name" value="7TM_GPCR_Srh"/>
    <property type="match status" value="1"/>
</dbReference>
<reference evidence="3" key="1">
    <citation type="submission" date="2016-11" db="UniProtKB">
        <authorList>
            <consortium name="WormBaseParasite"/>
        </authorList>
    </citation>
    <scope>IDENTIFICATION</scope>
</reference>
<dbReference type="PANTHER" id="PTHR47405">
    <property type="entry name" value="SERPENTINE RECEPTOR, CLASS H-RELATED"/>
    <property type="match status" value="1"/>
</dbReference>
<dbReference type="Proteomes" id="UP000095282">
    <property type="component" value="Unplaced"/>
</dbReference>
<keyword evidence="2" id="KW-1185">Reference proteome</keyword>
<evidence type="ECO:0000313" key="2">
    <source>
        <dbReference type="Proteomes" id="UP000095282"/>
    </source>
</evidence>
<dbReference type="PANTHER" id="PTHR47405:SF4">
    <property type="entry name" value="SERPENTINE RECEPTOR, CLASS H"/>
    <property type="match status" value="1"/>
</dbReference>
<accession>A0A1I7T6I8</accession>
<feature type="transmembrane region" description="Helical" evidence="1">
    <location>
        <begin position="131"/>
        <end position="158"/>
    </location>
</feature>
<sequence length="188" mass="21769">MGVFWRARIALPVPIICSFGLSSEYPVENLTIFIYFLILTGVSAVSILIHRMTAVILYADRNRFQNLPTYFRYIFYFFAFLTVIFTFVTRSELYSQHEYKLKMQEKYGTFPDYFWCQNCFFMVFDTITFTLYFIFGYITLTSAVLSAAFSAFVTSAILHSSTLRLSRKTAANQRNVLYSLIAAAIALC</sequence>
<keyword evidence="1" id="KW-0812">Transmembrane</keyword>
<keyword evidence="1" id="KW-0472">Membrane</keyword>
<feature type="transmembrane region" description="Helical" evidence="1">
    <location>
        <begin position="32"/>
        <end position="58"/>
    </location>
</feature>
<keyword evidence="1" id="KW-1133">Transmembrane helix</keyword>